<dbReference type="InterPro" id="IPR000515">
    <property type="entry name" value="MetI-like"/>
</dbReference>
<feature type="transmembrane region" description="Helical" evidence="8">
    <location>
        <begin position="306"/>
        <end position="330"/>
    </location>
</feature>
<dbReference type="AlphaFoldDB" id="A0A1C6YVC2"/>
<keyword evidence="5 8" id="KW-0812">Transmembrane</keyword>
<dbReference type="GO" id="GO:0005886">
    <property type="term" value="C:plasma membrane"/>
    <property type="evidence" value="ECO:0007669"/>
    <property type="project" value="UniProtKB-SubCell"/>
</dbReference>
<dbReference type="EMBL" id="FMIQ01000005">
    <property type="protein sequence ID" value="SCM50786.1"/>
    <property type="molecule type" value="Genomic_DNA"/>
</dbReference>
<comment type="subcellular location">
    <subcellularLocation>
        <location evidence="1">Cell inner membrane</location>
        <topology evidence="1">Multi-pass membrane protein</topology>
    </subcellularLocation>
    <subcellularLocation>
        <location evidence="8">Cell membrane</location>
        <topology evidence="8">Multi-pass membrane protein</topology>
    </subcellularLocation>
</comment>
<gene>
    <name evidence="10" type="ORF">BN1044_00234</name>
</gene>
<dbReference type="InterPro" id="IPR045621">
    <property type="entry name" value="BPD_transp_1_N"/>
</dbReference>
<dbReference type="Gene3D" id="1.10.3720.10">
    <property type="entry name" value="MetI-like"/>
    <property type="match status" value="1"/>
</dbReference>
<reference evidence="10 11" key="1">
    <citation type="submission" date="2016-09" db="EMBL/GenBank/DDBJ databases">
        <authorList>
            <person name="Capua I."/>
            <person name="De Benedictis P."/>
            <person name="Joannis T."/>
            <person name="Lombin L.H."/>
            <person name="Cattoli G."/>
        </authorList>
    </citation>
    <scope>NUCLEOTIDE SEQUENCE [LARGE SCALE GENOMIC DNA]</scope>
    <source>
        <strain evidence="10 11">GB001</strain>
    </source>
</reference>
<evidence type="ECO:0000256" key="2">
    <source>
        <dbReference type="ARBA" id="ARBA00022448"/>
    </source>
</evidence>
<dbReference type="STRING" id="569.A6V27_17830"/>
<evidence type="ECO:0000256" key="7">
    <source>
        <dbReference type="ARBA" id="ARBA00023136"/>
    </source>
</evidence>
<dbReference type="Pfam" id="PF00528">
    <property type="entry name" value="BPD_transp_1"/>
    <property type="match status" value="1"/>
</dbReference>
<evidence type="ECO:0000256" key="6">
    <source>
        <dbReference type="ARBA" id="ARBA00022989"/>
    </source>
</evidence>
<evidence type="ECO:0000256" key="3">
    <source>
        <dbReference type="ARBA" id="ARBA00022475"/>
    </source>
</evidence>
<evidence type="ECO:0000256" key="5">
    <source>
        <dbReference type="ARBA" id="ARBA00022692"/>
    </source>
</evidence>
<accession>A0A1C6YVC2</accession>
<organism evidence="10 11">
    <name type="scientific">Hafnia alvei</name>
    <dbReference type="NCBI Taxonomy" id="569"/>
    <lineage>
        <taxon>Bacteria</taxon>
        <taxon>Pseudomonadati</taxon>
        <taxon>Pseudomonadota</taxon>
        <taxon>Gammaproteobacteria</taxon>
        <taxon>Enterobacterales</taxon>
        <taxon>Hafniaceae</taxon>
        <taxon>Hafnia</taxon>
    </lineage>
</organism>
<evidence type="ECO:0000256" key="8">
    <source>
        <dbReference type="RuleBase" id="RU363032"/>
    </source>
</evidence>
<feature type="transmembrane region" description="Helical" evidence="8">
    <location>
        <begin position="157"/>
        <end position="182"/>
    </location>
</feature>
<dbReference type="PANTHER" id="PTHR43163:SF9">
    <property type="entry name" value="ABC TRANSPORTER PERMEASE PROTEIN"/>
    <property type="match status" value="1"/>
</dbReference>
<protein>
    <submittedName>
        <fullName evidence="10">Peptide/nickel transport system permease protein</fullName>
    </submittedName>
</protein>
<sequence>MPLKRFAELSLILTRLRGLRQAVYTLFRLACLLTLVSAGTFTLLSFSPIDPIRAYIGNDLLHVPPQQYPLIAARWGLDQPLWLRFWHWFSQVLHGDLGYSMLYNAPVADVIGERFATSFALLASAWLLSGFLGMLLGFSAGRYLNRWPDRLICRISYLLSSLPTFWVGLLLLVIFAVHWPWFPVCCAWEPGSSAQDATIVERIRHLILPMIALSLMGLGQIALHTREKVAEVMHSDFVRYAQAQGDSGWSLLRIQVFRHALTPALCLQFASVGELLGGSLLAEKIFAYPGLGQATIDAGLRGDIPLLMGIVLFSTLLVFGGNTLAAVLLARMNRILERQ</sequence>
<dbReference type="Pfam" id="PF19300">
    <property type="entry name" value="BPD_transp_1_N"/>
    <property type="match status" value="1"/>
</dbReference>
<dbReference type="PROSITE" id="PS50928">
    <property type="entry name" value="ABC_TM1"/>
    <property type="match status" value="1"/>
</dbReference>
<evidence type="ECO:0000256" key="4">
    <source>
        <dbReference type="ARBA" id="ARBA00022519"/>
    </source>
</evidence>
<keyword evidence="3" id="KW-1003">Cell membrane</keyword>
<dbReference type="PANTHER" id="PTHR43163">
    <property type="entry name" value="DIPEPTIDE TRANSPORT SYSTEM PERMEASE PROTEIN DPPB-RELATED"/>
    <property type="match status" value="1"/>
</dbReference>
<dbReference type="GO" id="GO:0055085">
    <property type="term" value="P:transmembrane transport"/>
    <property type="evidence" value="ECO:0007669"/>
    <property type="project" value="InterPro"/>
</dbReference>
<evidence type="ECO:0000256" key="1">
    <source>
        <dbReference type="ARBA" id="ARBA00004429"/>
    </source>
</evidence>
<dbReference type="CDD" id="cd06261">
    <property type="entry name" value="TM_PBP2"/>
    <property type="match status" value="1"/>
</dbReference>
<dbReference type="Proteomes" id="UP000094844">
    <property type="component" value="Unassembled WGS sequence"/>
</dbReference>
<comment type="similarity">
    <text evidence="8">Belongs to the binding-protein-dependent transport system permease family.</text>
</comment>
<keyword evidence="2 8" id="KW-0813">Transport</keyword>
<keyword evidence="7 8" id="KW-0472">Membrane</keyword>
<evidence type="ECO:0000259" key="9">
    <source>
        <dbReference type="PROSITE" id="PS50928"/>
    </source>
</evidence>
<keyword evidence="6 8" id="KW-1133">Transmembrane helix</keyword>
<dbReference type="SUPFAM" id="SSF161098">
    <property type="entry name" value="MetI-like"/>
    <property type="match status" value="1"/>
</dbReference>
<name>A0A1C6YVC2_HAFAL</name>
<feature type="transmembrane region" description="Helical" evidence="8">
    <location>
        <begin position="115"/>
        <end position="136"/>
    </location>
</feature>
<proteinExistence type="inferred from homology"/>
<feature type="domain" description="ABC transmembrane type-1" evidence="9">
    <location>
        <begin position="115"/>
        <end position="329"/>
    </location>
</feature>
<dbReference type="InterPro" id="IPR035906">
    <property type="entry name" value="MetI-like_sf"/>
</dbReference>
<feature type="transmembrane region" description="Helical" evidence="8">
    <location>
        <begin position="21"/>
        <end position="44"/>
    </location>
</feature>
<evidence type="ECO:0000313" key="11">
    <source>
        <dbReference type="Proteomes" id="UP000094844"/>
    </source>
</evidence>
<evidence type="ECO:0000313" key="10">
    <source>
        <dbReference type="EMBL" id="SCM50786.1"/>
    </source>
</evidence>
<keyword evidence="4" id="KW-0997">Cell inner membrane</keyword>